<dbReference type="AlphaFoldDB" id="X1TY83"/>
<gene>
    <name evidence="1" type="ORF">S12H4_47402</name>
</gene>
<evidence type="ECO:0000313" key="1">
    <source>
        <dbReference type="EMBL" id="GAJ10234.1"/>
    </source>
</evidence>
<accession>X1TY83</accession>
<sequence length="251" mass="28942">CAAFARQLFHIERGRCCAAEVEKRSLEHPELTEMLNYKCATPEREARKYLQERTLSEKVQLAKKYGLNALRALWKAINRGINDRSELYEKQYGTAIGISAYSRMAYFADSNFPKFEKKIWAELIDKTLIPTELDKCIEMQCEYLERCVAIDYFGLSIKGGYSKQKYEADQAFVKMGEILKIKRWAWNYKGSMLGIGFSYEDKLKESEITAQEGLVKGLNIWAGRDIWDIILAGLTVHLKSSLKIAINHKLK</sequence>
<feature type="non-terminal residue" evidence="1">
    <location>
        <position position="1"/>
    </location>
</feature>
<reference evidence="1" key="1">
    <citation type="journal article" date="2014" name="Front. Microbiol.">
        <title>High frequency of phylogenetically diverse reductive dehalogenase-homologous genes in deep subseafloor sedimentary metagenomes.</title>
        <authorList>
            <person name="Kawai M."/>
            <person name="Futagami T."/>
            <person name="Toyoda A."/>
            <person name="Takaki Y."/>
            <person name="Nishi S."/>
            <person name="Hori S."/>
            <person name="Arai W."/>
            <person name="Tsubouchi T."/>
            <person name="Morono Y."/>
            <person name="Uchiyama I."/>
            <person name="Ito T."/>
            <person name="Fujiyama A."/>
            <person name="Inagaki F."/>
            <person name="Takami H."/>
        </authorList>
    </citation>
    <scope>NUCLEOTIDE SEQUENCE</scope>
    <source>
        <strain evidence="1">Expedition CK06-06</strain>
    </source>
</reference>
<proteinExistence type="predicted"/>
<organism evidence="1">
    <name type="scientific">marine sediment metagenome</name>
    <dbReference type="NCBI Taxonomy" id="412755"/>
    <lineage>
        <taxon>unclassified sequences</taxon>
        <taxon>metagenomes</taxon>
        <taxon>ecological metagenomes</taxon>
    </lineage>
</organism>
<feature type="non-terminal residue" evidence="1">
    <location>
        <position position="251"/>
    </location>
</feature>
<protein>
    <submittedName>
        <fullName evidence="1">Uncharacterized protein</fullName>
    </submittedName>
</protein>
<dbReference type="EMBL" id="BARW01029507">
    <property type="protein sequence ID" value="GAJ10234.1"/>
    <property type="molecule type" value="Genomic_DNA"/>
</dbReference>
<name>X1TY83_9ZZZZ</name>
<comment type="caution">
    <text evidence="1">The sequence shown here is derived from an EMBL/GenBank/DDBJ whole genome shotgun (WGS) entry which is preliminary data.</text>
</comment>